<organism evidence="2 3">
    <name type="scientific">Calidifontibacter indicus</name>
    <dbReference type="NCBI Taxonomy" id="419650"/>
    <lineage>
        <taxon>Bacteria</taxon>
        <taxon>Bacillati</taxon>
        <taxon>Actinomycetota</taxon>
        <taxon>Actinomycetes</taxon>
        <taxon>Micrococcales</taxon>
        <taxon>Dermacoccaceae</taxon>
        <taxon>Calidifontibacter</taxon>
    </lineage>
</organism>
<dbReference type="EMBL" id="QTUA01000001">
    <property type="protein sequence ID" value="REF29765.1"/>
    <property type="molecule type" value="Genomic_DNA"/>
</dbReference>
<gene>
    <name evidence="2" type="ORF">DFJ65_0733</name>
</gene>
<comment type="caution">
    <text evidence="2">The sequence shown here is derived from an EMBL/GenBank/DDBJ whole genome shotgun (WGS) entry which is preliminary data.</text>
</comment>
<feature type="region of interest" description="Disordered" evidence="1">
    <location>
        <begin position="73"/>
        <end position="93"/>
    </location>
</feature>
<keyword evidence="3" id="KW-1185">Reference proteome</keyword>
<reference evidence="2 3" key="1">
    <citation type="submission" date="2018-08" db="EMBL/GenBank/DDBJ databases">
        <title>Sequencing the genomes of 1000 actinobacteria strains.</title>
        <authorList>
            <person name="Klenk H.-P."/>
        </authorList>
    </citation>
    <scope>NUCLEOTIDE SEQUENCE [LARGE SCALE GENOMIC DNA]</scope>
    <source>
        <strain evidence="2 3">DSM 22967</strain>
    </source>
</reference>
<dbReference type="CDD" id="cd21631">
    <property type="entry name" value="RHH_CopG_NikR-like"/>
    <property type="match status" value="1"/>
</dbReference>
<sequence>MYRYTERIRIRYLGDMAATTTIKLSPSTRDRINARARERGMTPGALVEALLDADDRERRFETVRLAYSQLAADDHASQTAEWDATNLDGLDNA</sequence>
<dbReference type="Proteomes" id="UP000256253">
    <property type="component" value="Unassembled WGS sequence"/>
</dbReference>
<evidence type="ECO:0008006" key="4">
    <source>
        <dbReference type="Google" id="ProtNLM"/>
    </source>
</evidence>
<accession>A0A3D9USZ2</accession>
<protein>
    <recommendedName>
        <fullName evidence="4">Ribbon-helix-helix CopG family protein</fullName>
    </recommendedName>
</protein>
<evidence type="ECO:0000313" key="3">
    <source>
        <dbReference type="Proteomes" id="UP000256253"/>
    </source>
</evidence>
<evidence type="ECO:0000313" key="2">
    <source>
        <dbReference type="EMBL" id="REF29765.1"/>
    </source>
</evidence>
<dbReference type="AlphaFoldDB" id="A0A3D9USZ2"/>
<evidence type="ECO:0000256" key="1">
    <source>
        <dbReference type="SAM" id="MobiDB-lite"/>
    </source>
</evidence>
<proteinExistence type="predicted"/>
<name>A0A3D9USZ2_9MICO</name>